<dbReference type="InterPro" id="IPR008772">
    <property type="entry name" value="Phosphonate_metab_PhnH"/>
</dbReference>
<gene>
    <name evidence="1" type="primary">phnH</name>
    <name evidence="1" type="ORF">GCM10025867_36640</name>
</gene>
<accession>A0ABN6Y623</accession>
<dbReference type="Proteomes" id="UP001321486">
    <property type="component" value="Chromosome"/>
</dbReference>
<keyword evidence="2" id="KW-1185">Reference proteome</keyword>
<dbReference type="Pfam" id="PF05845">
    <property type="entry name" value="PhnH"/>
    <property type="match status" value="1"/>
</dbReference>
<name>A0ABN6Y623_9MICO</name>
<sequence>MIGQANGSTAIPAAGFADPTRDAQRAFRAVLDALSHPSLAYHVGGAPEAPELLGSGLGAVALTLLDEESSVWLGGPVGDDEAVSSWLSFHTGARRVAEIAAADFVLTPFSDMPDLATLALGTEEAPHRSATVLVDVRGASGPARFLAEGPGIDGRVEFDAPWADGSFADRWSENNRLFPRGVDLVLVDATTVSALPRTTRLSVIDTTPGKA</sequence>
<dbReference type="NCBIfam" id="TIGR03292">
    <property type="entry name" value="PhnH_redo"/>
    <property type="match status" value="1"/>
</dbReference>
<dbReference type="Gene3D" id="3.40.50.11310">
    <property type="entry name" value="Bacterial phosphonate metabolism protein PhnH"/>
    <property type="match status" value="1"/>
</dbReference>
<protein>
    <submittedName>
        <fullName evidence="1">Carbon-phosphorus lyase</fullName>
    </submittedName>
</protein>
<evidence type="ECO:0000313" key="1">
    <source>
        <dbReference type="EMBL" id="BDZ51423.1"/>
    </source>
</evidence>
<dbReference type="GO" id="GO:0016829">
    <property type="term" value="F:lyase activity"/>
    <property type="evidence" value="ECO:0007669"/>
    <property type="project" value="UniProtKB-KW"/>
</dbReference>
<dbReference type="RefSeq" id="WP_286344192.1">
    <property type="nucleotide sequence ID" value="NZ_AP027732.1"/>
</dbReference>
<dbReference type="PIRSF" id="PIRSF020680">
    <property type="entry name" value="PhnH"/>
    <property type="match status" value="1"/>
</dbReference>
<dbReference type="InterPro" id="IPR038058">
    <property type="entry name" value="PhnH-like_sp"/>
</dbReference>
<reference evidence="2" key="1">
    <citation type="journal article" date="2019" name="Int. J. Syst. Evol. Microbiol.">
        <title>The Global Catalogue of Microorganisms (GCM) 10K type strain sequencing project: providing services to taxonomists for standard genome sequencing and annotation.</title>
        <authorList>
            <consortium name="The Broad Institute Genomics Platform"/>
            <consortium name="The Broad Institute Genome Sequencing Center for Infectious Disease"/>
            <person name="Wu L."/>
            <person name="Ma J."/>
        </authorList>
    </citation>
    <scope>NUCLEOTIDE SEQUENCE [LARGE SCALE GENOMIC DNA]</scope>
    <source>
        <strain evidence="2">NBRC 108728</strain>
    </source>
</reference>
<organism evidence="1 2">
    <name type="scientific">Frondihabitans sucicola</name>
    <dbReference type="NCBI Taxonomy" id="1268041"/>
    <lineage>
        <taxon>Bacteria</taxon>
        <taxon>Bacillati</taxon>
        <taxon>Actinomycetota</taxon>
        <taxon>Actinomycetes</taxon>
        <taxon>Micrococcales</taxon>
        <taxon>Microbacteriaceae</taxon>
        <taxon>Frondihabitans</taxon>
    </lineage>
</organism>
<dbReference type="SUPFAM" id="SSF159709">
    <property type="entry name" value="PhnH-like"/>
    <property type="match status" value="1"/>
</dbReference>
<keyword evidence="1" id="KW-0456">Lyase</keyword>
<evidence type="ECO:0000313" key="2">
    <source>
        <dbReference type="Proteomes" id="UP001321486"/>
    </source>
</evidence>
<dbReference type="EMBL" id="AP027732">
    <property type="protein sequence ID" value="BDZ51423.1"/>
    <property type="molecule type" value="Genomic_DNA"/>
</dbReference>
<proteinExistence type="predicted"/>